<comment type="caution">
    <text evidence="2">The sequence shown here is derived from an EMBL/GenBank/DDBJ whole genome shotgun (WGS) entry which is preliminary data.</text>
</comment>
<sequence>MSTPTIYASQAGPALALPRIAMGPFTRYRANAAHVHIAFAIEYYSQRASVPGTLLLTKATFISPHASGQANVPGICNAEQIKVWESGHRYGA</sequence>
<dbReference type="Gene3D" id="3.20.20.70">
    <property type="entry name" value="Aldolase class I"/>
    <property type="match status" value="1"/>
</dbReference>
<dbReference type="Pfam" id="PF00724">
    <property type="entry name" value="Oxidored_FMN"/>
    <property type="match status" value="1"/>
</dbReference>
<dbReference type="SUPFAM" id="SSF51395">
    <property type="entry name" value="FMN-linked oxidoreductases"/>
    <property type="match status" value="1"/>
</dbReference>
<reference evidence="2 3" key="1">
    <citation type="submission" date="2024-09" db="EMBL/GenBank/DDBJ databases">
        <title>Rethinking Asexuality: The Enigmatic Case of Functional Sexual Genes in Lepraria (Stereocaulaceae).</title>
        <authorList>
            <person name="Doellman M."/>
            <person name="Sun Y."/>
            <person name="Barcenas-Pena A."/>
            <person name="Lumbsch H.T."/>
            <person name="Grewe F."/>
        </authorList>
    </citation>
    <scope>NUCLEOTIDE SEQUENCE [LARGE SCALE GENOMIC DNA]</scope>
    <source>
        <strain evidence="2 3">Mercado 3170</strain>
    </source>
</reference>
<evidence type="ECO:0000259" key="1">
    <source>
        <dbReference type="Pfam" id="PF00724"/>
    </source>
</evidence>
<protein>
    <recommendedName>
        <fullName evidence="1">NADH:flavin oxidoreductase/NADH oxidase N-terminal domain-containing protein</fullName>
    </recommendedName>
</protein>
<proteinExistence type="predicted"/>
<feature type="domain" description="NADH:flavin oxidoreductase/NADH oxidase N-terminal" evidence="1">
    <location>
        <begin position="19"/>
        <end position="85"/>
    </location>
</feature>
<dbReference type="PANTHER" id="PTHR22893">
    <property type="entry name" value="NADH OXIDOREDUCTASE-RELATED"/>
    <property type="match status" value="1"/>
</dbReference>
<organism evidence="2 3">
    <name type="scientific">Stereocaulon virgatum</name>
    <dbReference type="NCBI Taxonomy" id="373712"/>
    <lineage>
        <taxon>Eukaryota</taxon>
        <taxon>Fungi</taxon>
        <taxon>Dikarya</taxon>
        <taxon>Ascomycota</taxon>
        <taxon>Pezizomycotina</taxon>
        <taxon>Lecanoromycetes</taxon>
        <taxon>OSLEUM clade</taxon>
        <taxon>Lecanoromycetidae</taxon>
        <taxon>Lecanorales</taxon>
        <taxon>Lecanorineae</taxon>
        <taxon>Stereocaulaceae</taxon>
        <taxon>Stereocaulon</taxon>
    </lineage>
</organism>
<dbReference type="InterPro" id="IPR045247">
    <property type="entry name" value="Oye-like"/>
</dbReference>
<accession>A0ABR4A319</accession>
<dbReference type="EMBL" id="JBEFKJ010000025">
    <property type="protein sequence ID" value="KAL2039438.1"/>
    <property type="molecule type" value="Genomic_DNA"/>
</dbReference>
<dbReference type="Proteomes" id="UP001590950">
    <property type="component" value="Unassembled WGS sequence"/>
</dbReference>
<keyword evidence="3" id="KW-1185">Reference proteome</keyword>
<name>A0ABR4A319_9LECA</name>
<gene>
    <name evidence="2" type="ORF">N7G274_007710</name>
</gene>
<dbReference type="InterPro" id="IPR001155">
    <property type="entry name" value="OxRdtase_FMN_N"/>
</dbReference>
<evidence type="ECO:0000313" key="3">
    <source>
        <dbReference type="Proteomes" id="UP001590950"/>
    </source>
</evidence>
<dbReference type="PANTHER" id="PTHR22893:SF91">
    <property type="entry name" value="NADPH DEHYDROGENASE 2-RELATED"/>
    <property type="match status" value="1"/>
</dbReference>
<evidence type="ECO:0000313" key="2">
    <source>
        <dbReference type="EMBL" id="KAL2039438.1"/>
    </source>
</evidence>
<dbReference type="InterPro" id="IPR013785">
    <property type="entry name" value="Aldolase_TIM"/>
</dbReference>